<name>A0A915AH11_PARUN</name>
<dbReference type="WBParaSite" id="PgR007_g219_t05">
    <property type="protein sequence ID" value="PgR007_g219_t05"/>
    <property type="gene ID" value="PgR007_g219"/>
</dbReference>
<feature type="domain" description="P2X purinoreceptor 7 intracellular" evidence="1">
    <location>
        <begin position="75"/>
        <end position="213"/>
    </location>
</feature>
<evidence type="ECO:0000313" key="2">
    <source>
        <dbReference type="Proteomes" id="UP000887569"/>
    </source>
</evidence>
<dbReference type="Pfam" id="PF20478">
    <property type="entry name" value="P2RX7_C"/>
    <property type="match status" value="1"/>
</dbReference>
<dbReference type="PANTHER" id="PTHR36981:SF1">
    <property type="entry name" value="P2X PURINORECEPTOR 7 INTRACELLULAR DOMAIN-CONTAINING PROTEIN"/>
    <property type="match status" value="1"/>
</dbReference>
<organism evidence="2 3">
    <name type="scientific">Parascaris univalens</name>
    <name type="common">Nematode worm</name>
    <dbReference type="NCBI Taxonomy" id="6257"/>
    <lineage>
        <taxon>Eukaryota</taxon>
        <taxon>Metazoa</taxon>
        <taxon>Ecdysozoa</taxon>
        <taxon>Nematoda</taxon>
        <taxon>Chromadorea</taxon>
        <taxon>Rhabditida</taxon>
        <taxon>Spirurina</taxon>
        <taxon>Ascaridomorpha</taxon>
        <taxon>Ascaridoidea</taxon>
        <taxon>Ascarididae</taxon>
        <taxon>Parascaris</taxon>
    </lineage>
</organism>
<sequence>MKFRLWTGKMSVRINLWRRANRLLADRGDARCSENVIATKVTRGHSEWFYDAVCGTVERAIESRHNNVLGRVIDPKRLHDANEFCRCGRCNVVNGVPASYAYCCTEAIVEGESWNPFAVHLSEKIGSLHCITEHSSFANVCLDSEVLKILATHKKVCCEWPGPEEALTNTDYRYLAYRAFSFWVYGDRANGNELEPPSCVLTRIVQKFPVEEGMGLLQRRGLVTIFGTEFFLKYSADEENRDEF</sequence>
<keyword evidence="2" id="KW-1185">Reference proteome</keyword>
<proteinExistence type="predicted"/>
<evidence type="ECO:0000313" key="3">
    <source>
        <dbReference type="WBParaSite" id="PgR007_g219_t05"/>
    </source>
</evidence>
<dbReference type="AlphaFoldDB" id="A0A915AH11"/>
<evidence type="ECO:0000259" key="1">
    <source>
        <dbReference type="Pfam" id="PF20478"/>
    </source>
</evidence>
<accession>A0A915AH11</accession>
<dbReference type="InterPro" id="IPR046815">
    <property type="entry name" value="P2RX7_C"/>
</dbReference>
<protein>
    <submittedName>
        <fullName evidence="3">P2X purinoreceptor 7 intracellular domain-containing protein</fullName>
    </submittedName>
</protein>
<dbReference type="Proteomes" id="UP000887569">
    <property type="component" value="Unplaced"/>
</dbReference>
<dbReference type="PANTHER" id="PTHR36981">
    <property type="entry name" value="ZGC:195170"/>
    <property type="match status" value="1"/>
</dbReference>
<reference evidence="3" key="1">
    <citation type="submission" date="2022-11" db="UniProtKB">
        <authorList>
            <consortium name="WormBaseParasite"/>
        </authorList>
    </citation>
    <scope>IDENTIFICATION</scope>
</reference>